<organism evidence="1 2">
    <name type="scientific">Methanocalculus chunghsingensis</name>
    <dbReference type="NCBI Taxonomy" id="156457"/>
    <lineage>
        <taxon>Archaea</taxon>
        <taxon>Methanobacteriati</taxon>
        <taxon>Methanobacteriota</taxon>
        <taxon>Stenosarchaea group</taxon>
        <taxon>Methanomicrobia</taxon>
        <taxon>Methanomicrobiales</taxon>
        <taxon>Methanocalculaceae</taxon>
        <taxon>Methanocalculus</taxon>
    </lineage>
</organism>
<dbReference type="AlphaFoldDB" id="A0A8J7W7H3"/>
<gene>
    <name evidence="1" type="ORF">RJ53_10195</name>
</gene>
<sequence length="116" mass="12954">MATQDGSWSTATIEYKKASDENVNALVIIQDSAYYQVGGWEMWDSFTSIETSDGYFRSSTVAGYPAWETYSKPDSYVKWIGIDDRFMVSVSIDGGTKSDLDTFVNLIDYNGIARLA</sequence>
<name>A0A8J7W7H3_9EURY</name>
<evidence type="ECO:0000313" key="1">
    <source>
        <dbReference type="EMBL" id="MBR1369826.1"/>
    </source>
</evidence>
<accession>A0A8J7W7H3</accession>
<protein>
    <submittedName>
        <fullName evidence="1">Uncharacterized protein</fullName>
    </submittedName>
</protein>
<comment type="caution">
    <text evidence="1">The sequence shown here is derived from an EMBL/GenBank/DDBJ whole genome shotgun (WGS) entry which is preliminary data.</text>
</comment>
<reference evidence="1" key="1">
    <citation type="submission" date="2014-12" db="EMBL/GenBank/DDBJ databases">
        <authorList>
            <person name="Huang H.-H."/>
            <person name="Chen S.-C."/>
            <person name="Lai M.-C."/>
        </authorList>
    </citation>
    <scope>NUCLEOTIDE SEQUENCE</scope>
    <source>
        <strain evidence="1">K1F9705b</strain>
    </source>
</reference>
<dbReference type="Proteomes" id="UP000730161">
    <property type="component" value="Unassembled WGS sequence"/>
</dbReference>
<keyword evidence="2" id="KW-1185">Reference proteome</keyword>
<proteinExistence type="predicted"/>
<evidence type="ECO:0000313" key="2">
    <source>
        <dbReference type="Proteomes" id="UP000730161"/>
    </source>
</evidence>
<dbReference type="EMBL" id="JWHL01000021">
    <property type="protein sequence ID" value="MBR1369826.1"/>
    <property type="molecule type" value="Genomic_DNA"/>
</dbReference>